<dbReference type="PIR" id="D71134">
    <property type="entry name" value="D71134"/>
</dbReference>
<proteinExistence type="predicted"/>
<dbReference type="GO" id="GO:0005524">
    <property type="term" value="F:ATP binding"/>
    <property type="evidence" value="ECO:0007669"/>
    <property type="project" value="InterPro"/>
</dbReference>
<organism evidence="2 3">
    <name type="scientific">Pyrococcus horikoshii (strain ATCC 700860 / DSM 12428 / JCM 9974 / NBRC 100139 / OT-3)</name>
    <dbReference type="NCBI Taxonomy" id="70601"/>
    <lineage>
        <taxon>Archaea</taxon>
        <taxon>Methanobacteriati</taxon>
        <taxon>Methanobacteriota</taxon>
        <taxon>Thermococci</taxon>
        <taxon>Thermococcales</taxon>
        <taxon>Thermococcaceae</taxon>
        <taxon>Pyrococcus</taxon>
    </lineage>
</organism>
<dbReference type="PANTHER" id="PTHR34704">
    <property type="entry name" value="ATPASE"/>
    <property type="match status" value="1"/>
</dbReference>
<dbReference type="STRING" id="70601.gene:9377791"/>
<reference evidence="2 3" key="1">
    <citation type="journal article" date="1998" name="DNA Res.">
        <title>Complete sequence and gene organization of the genome of a hyper-thermophilic archaebacterium, Pyrococcus horikoshii OT3.</title>
        <authorList>
            <person name="Kawarabayasi Y."/>
            <person name="Sawada M."/>
            <person name="Horikawa H."/>
            <person name="Haikawa Y."/>
            <person name="Hino Y."/>
            <person name="Yamamoto S."/>
            <person name="Sekine M."/>
            <person name="Baba S."/>
            <person name="Kosugi H."/>
            <person name="Hosoyama A."/>
            <person name="Nagai Y."/>
            <person name="Sakai M."/>
            <person name="Ogura K."/>
            <person name="Otuka R."/>
            <person name="Nakazawa H."/>
            <person name="Takamiya M."/>
            <person name="Ohfuku Y."/>
            <person name="Funahashi T."/>
            <person name="Tanaka T."/>
            <person name="Kudoh Y."/>
            <person name="Yamazaki J."/>
            <person name="Kushida N."/>
            <person name="Oguchi A."/>
            <person name="Aoki K."/>
            <person name="Nakamura Y."/>
            <person name="Robb T.F."/>
            <person name="Horikoshi K."/>
            <person name="Masuchi Y."/>
            <person name="Shizuya H."/>
            <person name="Kikuchi H."/>
        </authorList>
    </citation>
    <scope>NUCLEOTIDE SEQUENCE [LARGE SCALE GENOMIC DNA]</scope>
    <source>
        <strain evidence="3">ATCC 700860 / DSM 12428 / JCM 9974 / NBRC 100139 / OT-3</strain>
    </source>
</reference>
<dbReference type="Pfam" id="PF01637">
    <property type="entry name" value="ATPase_2"/>
    <property type="match status" value="1"/>
</dbReference>
<dbReference type="GeneID" id="95968931"/>
<evidence type="ECO:0000259" key="1">
    <source>
        <dbReference type="Pfam" id="PF01637"/>
    </source>
</evidence>
<dbReference type="InterPro" id="IPR027417">
    <property type="entry name" value="P-loop_NTPase"/>
</dbReference>
<dbReference type="SUPFAM" id="SSF52540">
    <property type="entry name" value="P-loop containing nucleoside triphosphate hydrolases"/>
    <property type="match status" value="1"/>
</dbReference>
<accession>O58570</accession>
<name>O58570_PYRHO</name>
<feature type="domain" description="ATPase" evidence="1">
    <location>
        <begin position="5"/>
        <end position="79"/>
    </location>
</feature>
<dbReference type="InterPro" id="IPR011579">
    <property type="entry name" value="ATPase_dom"/>
</dbReference>
<dbReference type="SMR" id="O58570"/>
<dbReference type="Gene3D" id="3.40.50.300">
    <property type="entry name" value="P-loop containing nucleotide triphosphate hydrolases"/>
    <property type="match status" value="1"/>
</dbReference>
<dbReference type="EnsemblBacteria" id="BAA29934">
    <property type="protein sequence ID" value="BAA29934"/>
    <property type="gene ID" value="BAA29934"/>
</dbReference>
<dbReference type="RefSeq" id="WP_010884933.1">
    <property type="nucleotide sequence ID" value="NC_000961.1"/>
</dbReference>
<dbReference type="Proteomes" id="UP000000752">
    <property type="component" value="Chromosome"/>
</dbReference>
<evidence type="ECO:0000313" key="2">
    <source>
        <dbReference type="EMBL" id="BAA29934.1"/>
    </source>
</evidence>
<dbReference type="EMBL" id="BA000001">
    <property type="protein sequence ID" value="BAA29934.1"/>
    <property type="molecule type" value="Genomic_DNA"/>
</dbReference>
<dbReference type="eggNOG" id="arCOG03166">
    <property type="taxonomic scope" value="Archaea"/>
</dbReference>
<sequence length="117" mass="13842">MISQFIDRKRELAILEREWKNTPSFVVIYGRRRVGKTRLLVEFSKGKKVFFYTFMEGTKESQVKSLAKELVDFFNDEIFLSFSDWYPLFKYLSGKLMEKLSLYSTSLPMQLKAIEAS</sequence>
<keyword evidence="3" id="KW-1185">Reference proteome</keyword>
<gene>
    <name evidence="2" type="ordered locus">PH0840</name>
</gene>
<evidence type="ECO:0000313" key="3">
    <source>
        <dbReference type="Proteomes" id="UP000000752"/>
    </source>
</evidence>
<protein>
    <recommendedName>
        <fullName evidence="1">ATPase domain-containing protein</fullName>
    </recommendedName>
</protein>
<dbReference type="KEGG" id="pho:PH0840"/>
<dbReference type="AlphaFoldDB" id="O58570"/>
<dbReference type="PANTHER" id="PTHR34704:SF1">
    <property type="entry name" value="ATPASE"/>
    <property type="match status" value="1"/>
</dbReference>